<protein>
    <submittedName>
        <fullName evidence="7">Bacterial regulatory s, tetR family protein</fullName>
    </submittedName>
</protein>
<dbReference type="SUPFAM" id="SSF46689">
    <property type="entry name" value="Homeodomain-like"/>
    <property type="match status" value="1"/>
</dbReference>
<evidence type="ECO:0000313" key="7">
    <source>
        <dbReference type="EMBL" id="AEP08847.1"/>
    </source>
</evidence>
<dbReference type="STRING" id="856793.MICA_510"/>
<evidence type="ECO:0000256" key="1">
    <source>
        <dbReference type="ARBA" id="ARBA00023015"/>
    </source>
</evidence>
<keyword evidence="2 4" id="KW-0238">DNA-binding</keyword>
<dbReference type="InterPro" id="IPR011075">
    <property type="entry name" value="TetR_C"/>
</dbReference>
<dbReference type="eggNOG" id="COG1309">
    <property type="taxonomic scope" value="Bacteria"/>
</dbReference>
<evidence type="ECO:0000313" key="8">
    <source>
        <dbReference type="Proteomes" id="UP000009286"/>
    </source>
</evidence>
<dbReference type="KEGG" id="mai:MICA_510"/>
<dbReference type="PANTHER" id="PTHR30055">
    <property type="entry name" value="HTH-TYPE TRANSCRIPTIONAL REGULATOR RUTR"/>
    <property type="match status" value="1"/>
</dbReference>
<feature type="domain" description="HTH tetR-type" evidence="6">
    <location>
        <begin position="38"/>
        <end position="98"/>
    </location>
</feature>
<dbReference type="SUPFAM" id="SSF48498">
    <property type="entry name" value="Tetracyclin repressor-like, C-terminal domain"/>
    <property type="match status" value="1"/>
</dbReference>
<gene>
    <name evidence="7" type="ordered locus">MICA_510</name>
</gene>
<dbReference type="Pfam" id="PF00440">
    <property type="entry name" value="TetR_N"/>
    <property type="match status" value="1"/>
</dbReference>
<dbReference type="GO" id="GO:0003700">
    <property type="term" value="F:DNA-binding transcription factor activity"/>
    <property type="evidence" value="ECO:0007669"/>
    <property type="project" value="TreeGrafter"/>
</dbReference>
<dbReference type="PROSITE" id="PS50977">
    <property type="entry name" value="HTH_TETR_2"/>
    <property type="match status" value="1"/>
</dbReference>
<proteinExistence type="predicted"/>
<organism evidence="7 8">
    <name type="scientific">Micavibrio aeruginosavorus (strain ARL-13)</name>
    <dbReference type="NCBI Taxonomy" id="856793"/>
    <lineage>
        <taxon>Bacteria</taxon>
        <taxon>Pseudomonadati</taxon>
        <taxon>Bdellovibrionota</taxon>
        <taxon>Bdellovibrionia</taxon>
        <taxon>Bdellovibrionales</taxon>
        <taxon>Pseudobdellovibrionaceae</taxon>
        <taxon>Micavibrio</taxon>
    </lineage>
</organism>
<feature type="region of interest" description="Disordered" evidence="5">
    <location>
        <begin position="18"/>
        <end position="39"/>
    </location>
</feature>
<keyword evidence="3" id="KW-0804">Transcription</keyword>
<keyword evidence="1" id="KW-0805">Transcription regulation</keyword>
<dbReference type="InterPro" id="IPR050109">
    <property type="entry name" value="HTH-type_TetR-like_transc_reg"/>
</dbReference>
<dbReference type="Proteomes" id="UP000009286">
    <property type="component" value="Chromosome"/>
</dbReference>
<dbReference type="HOGENOM" id="CLU_069356_25_6_5"/>
<evidence type="ECO:0000256" key="4">
    <source>
        <dbReference type="PROSITE-ProRule" id="PRU00335"/>
    </source>
</evidence>
<dbReference type="OrthoDB" id="9796019at2"/>
<accession>G2KLL7</accession>
<reference evidence="7 8" key="1">
    <citation type="journal article" date="2011" name="BMC Genomics">
        <title>Genomic insights into an obligate epibiotic bacterial predator: Micavibrio aeruginosavorus ARL-13.</title>
        <authorList>
            <person name="Wang Z."/>
            <person name="Kadouri D."/>
            <person name="Wu M."/>
        </authorList>
    </citation>
    <scope>NUCLEOTIDE SEQUENCE [LARGE SCALE GENOMIC DNA]</scope>
    <source>
        <strain evidence="7 8">ARL-13</strain>
    </source>
</reference>
<dbReference type="InterPro" id="IPR009057">
    <property type="entry name" value="Homeodomain-like_sf"/>
</dbReference>
<dbReference type="Gene3D" id="1.10.10.60">
    <property type="entry name" value="Homeodomain-like"/>
    <property type="match status" value="1"/>
</dbReference>
<evidence type="ECO:0000256" key="3">
    <source>
        <dbReference type="ARBA" id="ARBA00023163"/>
    </source>
</evidence>
<dbReference type="Pfam" id="PF16859">
    <property type="entry name" value="TetR_C_11"/>
    <property type="match status" value="1"/>
</dbReference>
<evidence type="ECO:0000256" key="2">
    <source>
        <dbReference type="ARBA" id="ARBA00023125"/>
    </source>
</evidence>
<evidence type="ECO:0000259" key="6">
    <source>
        <dbReference type="PROSITE" id="PS50977"/>
    </source>
</evidence>
<dbReference type="Gene3D" id="1.10.357.10">
    <property type="entry name" value="Tetracycline Repressor, domain 2"/>
    <property type="match status" value="1"/>
</dbReference>
<dbReference type="RefSeq" id="WP_014102070.1">
    <property type="nucleotide sequence ID" value="NC_016026.1"/>
</dbReference>
<dbReference type="EMBL" id="CP002382">
    <property type="protein sequence ID" value="AEP08847.1"/>
    <property type="molecule type" value="Genomic_DNA"/>
</dbReference>
<dbReference type="InterPro" id="IPR001647">
    <property type="entry name" value="HTH_TetR"/>
</dbReference>
<evidence type="ECO:0000256" key="5">
    <source>
        <dbReference type="SAM" id="MobiDB-lite"/>
    </source>
</evidence>
<name>G2KLL7_MICAA</name>
<sequence>MSHAYALNQIQTDAAMDDGGLNSVQTAAPVKSGRPRSEESRKAILDATRRLMLHTPLRDLSIEAIARKAGVGKTTIYRWWPNKVAVVIEAFSDQLDLHTPHLTEVSMTTTDALMAQVDKMIRHLRGRNGRIIADIMAEAQADEGVMALFQAFYMDTRKQALQHIVYQGQRSGEFGAVIAPDIAADMIMGPVFFRLLTTRDGLDERFIEDYPITVLNMIRGA</sequence>
<dbReference type="GO" id="GO:0000976">
    <property type="term" value="F:transcription cis-regulatory region binding"/>
    <property type="evidence" value="ECO:0007669"/>
    <property type="project" value="TreeGrafter"/>
</dbReference>
<keyword evidence="8" id="KW-1185">Reference proteome</keyword>
<feature type="DNA-binding region" description="H-T-H motif" evidence="4">
    <location>
        <begin position="61"/>
        <end position="80"/>
    </location>
</feature>
<dbReference type="AlphaFoldDB" id="G2KLL7"/>
<dbReference type="PANTHER" id="PTHR30055:SF148">
    <property type="entry name" value="TETR-FAMILY TRANSCRIPTIONAL REGULATOR"/>
    <property type="match status" value="1"/>
</dbReference>
<dbReference type="InterPro" id="IPR036271">
    <property type="entry name" value="Tet_transcr_reg_TetR-rel_C_sf"/>
</dbReference>